<dbReference type="InterPro" id="IPR000061">
    <property type="entry name" value="Surp"/>
</dbReference>
<evidence type="ECO:0000256" key="1">
    <source>
        <dbReference type="ARBA" id="ARBA00022664"/>
    </source>
</evidence>
<feature type="region of interest" description="Disordered" evidence="8">
    <location>
        <begin position="300"/>
        <end position="326"/>
    </location>
</feature>
<evidence type="ECO:0000313" key="11">
    <source>
        <dbReference type="Proteomes" id="UP001176961"/>
    </source>
</evidence>
<dbReference type="PROSITE" id="PS50128">
    <property type="entry name" value="SURP"/>
    <property type="match status" value="2"/>
</dbReference>
<keyword evidence="11" id="KW-1185">Reference proteome</keyword>
<proteinExistence type="predicted"/>
<keyword evidence="2" id="KW-0677">Repeat</keyword>
<evidence type="ECO:0000313" key="10">
    <source>
        <dbReference type="EMBL" id="CAJ0596659.1"/>
    </source>
</evidence>
<keyword evidence="5" id="KW-0804">Transcription</keyword>
<comment type="caution">
    <text evidence="10">The sequence shown here is derived from an EMBL/GenBank/DDBJ whole genome shotgun (WGS) entry which is preliminary data.</text>
</comment>
<feature type="compositionally biased region" description="Basic residues" evidence="8">
    <location>
        <begin position="824"/>
        <end position="841"/>
    </location>
</feature>
<keyword evidence="7" id="KW-0175">Coiled coil</keyword>
<evidence type="ECO:0000256" key="8">
    <source>
        <dbReference type="SAM" id="MobiDB-lite"/>
    </source>
</evidence>
<feature type="coiled-coil region" evidence="7">
    <location>
        <begin position="734"/>
        <end position="775"/>
    </location>
</feature>
<keyword evidence="6" id="KW-0508">mRNA splicing</keyword>
<protein>
    <recommendedName>
        <fullName evidence="9">SURP motif domain-containing protein</fullName>
    </recommendedName>
</protein>
<feature type="domain" description="SURP motif" evidence="9">
    <location>
        <begin position="241"/>
        <end position="284"/>
    </location>
</feature>
<evidence type="ECO:0000256" key="4">
    <source>
        <dbReference type="ARBA" id="ARBA00023015"/>
    </source>
</evidence>
<evidence type="ECO:0000256" key="7">
    <source>
        <dbReference type="SAM" id="Coils"/>
    </source>
</evidence>
<name>A0AA36M2S6_CYLNA</name>
<dbReference type="SMART" id="SM01141">
    <property type="entry name" value="DRY_EERY"/>
    <property type="match status" value="1"/>
</dbReference>
<feature type="compositionally biased region" description="Basic and acidic residues" evidence="8">
    <location>
        <begin position="842"/>
        <end position="852"/>
    </location>
</feature>
<keyword evidence="1" id="KW-0507">mRNA processing</keyword>
<evidence type="ECO:0000256" key="2">
    <source>
        <dbReference type="ARBA" id="ARBA00022737"/>
    </source>
</evidence>
<dbReference type="Proteomes" id="UP001176961">
    <property type="component" value="Unassembled WGS sequence"/>
</dbReference>
<feature type="region of interest" description="Disordered" evidence="8">
    <location>
        <begin position="533"/>
        <end position="553"/>
    </location>
</feature>
<keyword evidence="4" id="KW-0805">Transcription regulation</keyword>
<dbReference type="SUPFAM" id="SSF109905">
    <property type="entry name" value="Surp module (SWAP domain)"/>
    <property type="match status" value="2"/>
</dbReference>
<sequence length="879" mass="98977">MVEFIASIRMTVEDETLRPVSAPITTIASLPQRGCFKGLLLLSTVVLYPFPSEIHLNYHSRLHFWNSRILSSYQAVTTPNMTADEDLLVFGYASRIYPQDDRAEYIAEERHLIESPYDPAIRLDRYDCRLLLPVGCDVFASSCAEESESCPTEDMEEEMCDEERYRDLNSSVEQKIKEEEEARPKKAEIAFDYGTSGASGNGDAGAAAEDSDSETEPFEPPAGIKLPMGLALPENQKQNHIIERTALFVVTKGPQMEIVIKAKQRNNTEQFGFLEFDNVLHPYYKYLSKLIREKKYTPNFSKRTKDSKDQTSEPSTSETNGAKKSNALTALAEESNSDSDSDYELHPSLLSSYRKRSRSPDVMDTADNAAGPRRRPASPSPPPLTVHRSDYDMSKSNDIYASLYKSLKMVSTEKEVAEKRKQEQQEIEEQIAASAPPPPDEEYRAWWLSFYGTPCPYSCPQPMVPPPPDLQPVIASYAEFVARHGADAELELRDRVDLQLHFMHPNSHHFSYYQHLVRMCQWELHQKMMEESSAYEQAAGDVDPDGENADGADAPTVPPNALSIAEATAQALNRRQRRRLQDALRVPVAQPVGIVDPVASLGDGSLPKVSSSPALLSSVSHPSLQVEGVDASVTNNDTFTAPKSFPVSFSLAPVVSSKDEIPGAAPSMAVMEGPGSPALVDPRTLSPLSVPSMQPTTSNVGLILPPPVPPNIPSNTQLDRKEKARIFMERLLNEKRVKKLKEQEEARIRELEAQKAEIERQLAEEETKRKKTSLEMVDKLINRRIGALLGTATETKKVEEKQKLKIPARLSDDEAQADRDDMRKKRKKEKSKKHKHKKSRSRSRDRSRDRERERRRRRRSSDSSSDERDSSKKRRKERR</sequence>
<dbReference type="SMART" id="SM00648">
    <property type="entry name" value="SWAP"/>
    <property type="match status" value="2"/>
</dbReference>
<dbReference type="EMBL" id="CATQJL010000223">
    <property type="protein sequence ID" value="CAJ0596659.1"/>
    <property type="molecule type" value="Genomic_DNA"/>
</dbReference>
<feature type="compositionally biased region" description="Polar residues" evidence="8">
    <location>
        <begin position="312"/>
        <end position="326"/>
    </location>
</feature>
<accession>A0AA36M2S6</accession>
<dbReference type="PANTHER" id="PTHR13161:SF15">
    <property type="entry name" value="SPLICING FACTOR, SUPPRESSOR OF WHITE-APRICOT HOMOLOG"/>
    <property type="match status" value="1"/>
</dbReference>
<feature type="region of interest" description="Disordered" evidence="8">
    <location>
        <begin position="192"/>
        <end position="225"/>
    </location>
</feature>
<evidence type="ECO:0000256" key="3">
    <source>
        <dbReference type="ARBA" id="ARBA00022884"/>
    </source>
</evidence>
<organism evidence="10 11">
    <name type="scientific">Cylicocyclus nassatus</name>
    <name type="common">Nematode worm</name>
    <dbReference type="NCBI Taxonomy" id="53992"/>
    <lineage>
        <taxon>Eukaryota</taxon>
        <taxon>Metazoa</taxon>
        <taxon>Ecdysozoa</taxon>
        <taxon>Nematoda</taxon>
        <taxon>Chromadorea</taxon>
        <taxon>Rhabditida</taxon>
        <taxon>Rhabditina</taxon>
        <taxon>Rhabditomorpha</taxon>
        <taxon>Strongyloidea</taxon>
        <taxon>Strongylidae</taxon>
        <taxon>Cylicocyclus</taxon>
    </lineage>
</organism>
<evidence type="ECO:0000259" key="9">
    <source>
        <dbReference type="PROSITE" id="PS50128"/>
    </source>
</evidence>
<dbReference type="GO" id="GO:0000395">
    <property type="term" value="P:mRNA 5'-splice site recognition"/>
    <property type="evidence" value="ECO:0007669"/>
    <property type="project" value="TreeGrafter"/>
</dbReference>
<dbReference type="InterPro" id="IPR019147">
    <property type="entry name" value="SWAP_N_domain"/>
</dbReference>
<dbReference type="Pfam" id="PF09750">
    <property type="entry name" value="DRY_EERY"/>
    <property type="match status" value="1"/>
</dbReference>
<dbReference type="Gene3D" id="1.10.10.790">
    <property type="entry name" value="Surp module"/>
    <property type="match status" value="2"/>
</dbReference>
<reference evidence="10" key="1">
    <citation type="submission" date="2023-07" db="EMBL/GenBank/DDBJ databases">
        <authorList>
            <consortium name="CYATHOMIX"/>
        </authorList>
    </citation>
    <scope>NUCLEOTIDE SEQUENCE</scope>
    <source>
        <strain evidence="10">N/A</strain>
    </source>
</reference>
<evidence type="ECO:0000256" key="6">
    <source>
        <dbReference type="ARBA" id="ARBA00023187"/>
    </source>
</evidence>
<feature type="domain" description="SURP motif" evidence="9">
    <location>
        <begin position="473"/>
        <end position="513"/>
    </location>
</feature>
<dbReference type="InterPro" id="IPR035967">
    <property type="entry name" value="SWAP/Surp_sf"/>
</dbReference>
<dbReference type="GO" id="GO:0003723">
    <property type="term" value="F:RNA binding"/>
    <property type="evidence" value="ECO:0007669"/>
    <property type="project" value="UniProtKB-KW"/>
</dbReference>
<feature type="region of interest" description="Disordered" evidence="8">
    <location>
        <begin position="795"/>
        <end position="879"/>
    </location>
</feature>
<dbReference type="Pfam" id="PF01805">
    <property type="entry name" value="Surp"/>
    <property type="match status" value="2"/>
</dbReference>
<dbReference type="InterPro" id="IPR040397">
    <property type="entry name" value="SWAP"/>
</dbReference>
<keyword evidence="3" id="KW-0694">RNA-binding</keyword>
<feature type="region of interest" description="Disordered" evidence="8">
    <location>
        <begin position="352"/>
        <end position="391"/>
    </location>
</feature>
<feature type="region of interest" description="Disordered" evidence="8">
    <location>
        <begin position="416"/>
        <end position="439"/>
    </location>
</feature>
<evidence type="ECO:0000256" key="5">
    <source>
        <dbReference type="ARBA" id="ARBA00023163"/>
    </source>
</evidence>
<dbReference type="AlphaFoldDB" id="A0AA36M2S6"/>
<feature type="compositionally biased region" description="Basic and acidic residues" evidence="8">
    <location>
        <begin position="810"/>
        <end position="823"/>
    </location>
</feature>
<dbReference type="PANTHER" id="PTHR13161">
    <property type="entry name" value="SPLICING FACTOR SUPPRESSOR OF WHITE APRICOT"/>
    <property type="match status" value="1"/>
</dbReference>
<gene>
    <name evidence="10" type="ORF">CYNAS_LOCUS8642</name>
</gene>